<dbReference type="OrthoDB" id="1397991at2"/>
<evidence type="ECO:0000313" key="2">
    <source>
        <dbReference type="Proteomes" id="UP000381378"/>
    </source>
</evidence>
<sequence length="600" mass="68779">MLQGGERSFGAVKWFGGHNKQTQKENNYGFLQDASGQDIFLKKNDWQSTPLPLEGEVVTYIVEEKNEKHSARQACRLTDSKLNCVEIYKAICALSDTAQAVGRIDIRNKLCEYLCQIFCSSTQEEIKVIAKDEKQIIYSIIKQHPKSIENYAFLIEASEAKITENPLWANLPSSLIKLREDEIAKQFSDLEPSIVRKKSDIHLSFLPPSLIVYLLVKQVYTTPQQLGHDCDRVYNYIKLVTIDNSETFPDYLQLLYEEDLSLHKGKPSNPLLLNILDFLYFKRSLHEKNTDFIEIYTQSTRLSRNIETFILYNLFSLIISGNNRDVAYDIFLQRLWMAITSKSIMLEQQPSKIEKLFPSCITLGRKLSCEAVYWAKNEIYLCRGRPCHNPQVVPKPSRDYFEFNIYDWLAHYGINYFTEAKPESKDFPIKLAGYFNRLREIYKVIHCQACRRLMLPNMKYARTEYKDFENGIPVVKSMAAAYRLTVFHCNNESCCELDKGYYISHCIGYGCHQIIDTRNLKTQCGTGKYICRGCGSCCGVHAKSDPAGLCADCGSPLKILQKTVKGYSVNFAKCSSSNCEFTIESGNLPAKLKHPASTWQ</sequence>
<dbReference type="EMBL" id="CABVJF010000018">
    <property type="protein sequence ID" value="VVQ16092.1"/>
    <property type="molecule type" value="Genomic_DNA"/>
</dbReference>
<dbReference type="AlphaFoldDB" id="A0A5E7UWX6"/>
<accession>A0A5E7UWX6</accession>
<gene>
    <name evidence="1" type="ORF">PS928_04337</name>
</gene>
<organism evidence="1 2">
    <name type="scientific">Pseudomonas fluorescens</name>
    <dbReference type="NCBI Taxonomy" id="294"/>
    <lineage>
        <taxon>Bacteria</taxon>
        <taxon>Pseudomonadati</taxon>
        <taxon>Pseudomonadota</taxon>
        <taxon>Gammaproteobacteria</taxon>
        <taxon>Pseudomonadales</taxon>
        <taxon>Pseudomonadaceae</taxon>
        <taxon>Pseudomonas</taxon>
    </lineage>
</organism>
<protein>
    <submittedName>
        <fullName evidence="1">Uncharacterized protein</fullName>
    </submittedName>
</protein>
<dbReference type="InterPro" id="IPR012340">
    <property type="entry name" value="NA-bd_OB-fold"/>
</dbReference>
<proteinExistence type="predicted"/>
<name>A0A5E7UWX6_PSEFL</name>
<reference evidence="1 2" key="1">
    <citation type="submission" date="2019-09" db="EMBL/GenBank/DDBJ databases">
        <authorList>
            <person name="Chandra G."/>
            <person name="Truman W A."/>
        </authorList>
    </citation>
    <scope>NUCLEOTIDE SEQUENCE [LARGE SCALE GENOMIC DNA]</scope>
    <source>
        <strain evidence="1">PS928</strain>
    </source>
</reference>
<dbReference type="RefSeq" id="WP_150787243.1">
    <property type="nucleotide sequence ID" value="NZ_CABVJF010000018.1"/>
</dbReference>
<dbReference type="Proteomes" id="UP000381378">
    <property type="component" value="Unassembled WGS sequence"/>
</dbReference>
<evidence type="ECO:0000313" key="1">
    <source>
        <dbReference type="EMBL" id="VVQ16092.1"/>
    </source>
</evidence>
<dbReference type="Gene3D" id="2.40.50.140">
    <property type="entry name" value="Nucleic acid-binding proteins"/>
    <property type="match status" value="1"/>
</dbReference>